<feature type="domain" description="CobW C-terminal" evidence="1">
    <location>
        <begin position="5"/>
        <end position="93"/>
    </location>
</feature>
<sequence length="110" mass="11788">MGCGSRGSSPAAGAESPLSPVLRSKGVLLMDANPDVAYYWSHAGKSIQFSVFGPWPPEIPQEEGGFGPPKTELVFIGAGCNELAIRDLLDSCLVTDEELRLLDRLRGRSQ</sequence>
<dbReference type="PANTHER" id="PTHR43603">
    <property type="entry name" value="COBW DOMAIN-CONTAINING PROTEIN DDB_G0274527"/>
    <property type="match status" value="1"/>
</dbReference>
<dbReference type="PANTHER" id="PTHR43603:SF1">
    <property type="entry name" value="ZINC-REGULATED GTPASE METALLOPROTEIN ACTIVATOR 1"/>
    <property type="match status" value="1"/>
</dbReference>
<accession>A0A7S2I7R9</accession>
<evidence type="ECO:0000259" key="1">
    <source>
        <dbReference type="SMART" id="SM00833"/>
    </source>
</evidence>
<dbReference type="EMBL" id="HBGW01010679">
    <property type="protein sequence ID" value="CAD9510643.1"/>
    <property type="molecule type" value="Transcribed_RNA"/>
</dbReference>
<reference evidence="2" key="1">
    <citation type="submission" date="2021-01" db="EMBL/GenBank/DDBJ databases">
        <authorList>
            <person name="Corre E."/>
            <person name="Pelletier E."/>
            <person name="Niang G."/>
            <person name="Scheremetjew M."/>
            <person name="Finn R."/>
            <person name="Kale V."/>
            <person name="Holt S."/>
            <person name="Cochrane G."/>
            <person name="Meng A."/>
            <person name="Brown T."/>
            <person name="Cohen L."/>
        </authorList>
    </citation>
    <scope>NUCLEOTIDE SEQUENCE</scope>
    <source>
        <strain evidence="2">RCC3387</strain>
    </source>
</reference>
<dbReference type="Pfam" id="PF07683">
    <property type="entry name" value="CobW_C"/>
    <property type="match status" value="1"/>
</dbReference>
<protein>
    <recommendedName>
        <fullName evidence="1">CobW C-terminal domain-containing protein</fullName>
    </recommendedName>
</protein>
<dbReference type="SUPFAM" id="SSF90002">
    <property type="entry name" value="Hypothetical protein YjiA, C-terminal domain"/>
    <property type="match status" value="1"/>
</dbReference>
<dbReference type="InterPro" id="IPR051927">
    <property type="entry name" value="Zn_Chap_cDPG_Synth"/>
</dbReference>
<dbReference type="SMART" id="SM00833">
    <property type="entry name" value="CobW_C"/>
    <property type="match status" value="1"/>
</dbReference>
<proteinExistence type="predicted"/>
<dbReference type="AlphaFoldDB" id="A0A7S2I7R9"/>
<organism evidence="2">
    <name type="scientific">Zooxanthella nutricula</name>
    <dbReference type="NCBI Taxonomy" id="1333877"/>
    <lineage>
        <taxon>Eukaryota</taxon>
        <taxon>Sar</taxon>
        <taxon>Alveolata</taxon>
        <taxon>Dinophyceae</taxon>
        <taxon>Peridiniales</taxon>
        <taxon>Peridiniales incertae sedis</taxon>
        <taxon>Zooxanthella</taxon>
    </lineage>
</organism>
<dbReference type="InterPro" id="IPR011629">
    <property type="entry name" value="CobW-like_C"/>
</dbReference>
<evidence type="ECO:0000313" key="2">
    <source>
        <dbReference type="EMBL" id="CAD9510643.1"/>
    </source>
</evidence>
<gene>
    <name evidence="2" type="ORF">BRAN1462_LOCUS6805</name>
</gene>
<name>A0A7S2I7R9_9DINO</name>